<dbReference type="PROSITE" id="PS50918">
    <property type="entry name" value="WWE"/>
    <property type="match status" value="1"/>
</dbReference>
<dbReference type="InterPro" id="IPR037197">
    <property type="entry name" value="WWE_dom_sf"/>
</dbReference>
<evidence type="ECO:0000256" key="6">
    <source>
        <dbReference type="ARBA" id="ARBA00024347"/>
    </source>
</evidence>
<feature type="compositionally biased region" description="Polar residues" evidence="9">
    <location>
        <begin position="1473"/>
        <end position="1489"/>
    </location>
</feature>
<keyword evidence="5" id="KW-0539">Nucleus</keyword>
<dbReference type="Pfam" id="PF23253">
    <property type="entry name" value="KH_PARP14_6"/>
    <property type="match status" value="1"/>
</dbReference>
<evidence type="ECO:0000256" key="9">
    <source>
        <dbReference type="SAM" id="MobiDB-lite"/>
    </source>
</evidence>
<dbReference type="InterPro" id="IPR043472">
    <property type="entry name" value="Macro_dom-like"/>
</dbReference>
<dbReference type="InterPro" id="IPR057043">
    <property type="entry name" value="PARP14_KH_2"/>
</dbReference>
<accession>A0AAD8ZKG2</accession>
<comment type="caution">
    <text evidence="13">The sequence shown here is derived from an EMBL/GenBank/DDBJ whole genome shotgun (WGS) entry which is preliminary data.</text>
</comment>
<dbReference type="CDD" id="cd01439">
    <property type="entry name" value="TCCD_inducible_PARP_like"/>
    <property type="match status" value="1"/>
</dbReference>
<gene>
    <name evidence="13" type="ORF">P4O66_005915</name>
</gene>
<dbReference type="InterPro" id="IPR012317">
    <property type="entry name" value="Poly(ADP-ribose)pol_cat_dom"/>
</dbReference>
<dbReference type="SUPFAM" id="SSF56399">
    <property type="entry name" value="ADP-ribosylation"/>
    <property type="match status" value="1"/>
</dbReference>
<evidence type="ECO:0000256" key="4">
    <source>
        <dbReference type="ARBA" id="ARBA00023027"/>
    </source>
</evidence>
<dbReference type="InterPro" id="IPR057051">
    <property type="entry name" value="PARP14_RPM_1"/>
</dbReference>
<keyword evidence="4 7" id="KW-0520">NAD</keyword>
<dbReference type="Pfam" id="PF23249">
    <property type="entry name" value="KH_PARP14_3"/>
    <property type="match status" value="1"/>
</dbReference>
<evidence type="ECO:0000256" key="5">
    <source>
        <dbReference type="ARBA" id="ARBA00023242"/>
    </source>
</evidence>
<dbReference type="InterPro" id="IPR002589">
    <property type="entry name" value="Macro_dom"/>
</dbReference>
<proteinExistence type="inferred from homology"/>
<dbReference type="InterPro" id="IPR035979">
    <property type="entry name" value="RBD_domain_sf"/>
</dbReference>
<dbReference type="Pfam" id="PF23248">
    <property type="entry name" value="KH_PARP14_2"/>
    <property type="match status" value="1"/>
</dbReference>
<protein>
    <recommendedName>
        <fullName evidence="7">Poly [ADP-ribose] polymerase</fullName>
        <shortName evidence="7">PARP</shortName>
        <ecNumber evidence="7">2.4.2.-</ecNumber>
    </recommendedName>
</protein>
<dbReference type="InterPro" id="IPR057044">
    <property type="entry name" value="PARP14_KH_1"/>
</dbReference>
<dbReference type="InterPro" id="IPR057047">
    <property type="entry name" value="PARP14_KH_5"/>
</dbReference>
<feature type="domain" description="Macro" evidence="12">
    <location>
        <begin position="1199"/>
        <end position="1389"/>
    </location>
</feature>
<feature type="domain" description="PARP catalytic" evidence="11">
    <location>
        <begin position="2125"/>
        <end position="2318"/>
    </location>
</feature>
<evidence type="ECO:0000259" key="11">
    <source>
        <dbReference type="PROSITE" id="PS51059"/>
    </source>
</evidence>
<comment type="subcellular location">
    <subcellularLocation>
        <location evidence="1">Nucleus</location>
    </subcellularLocation>
</comment>
<evidence type="ECO:0000313" key="13">
    <source>
        <dbReference type="EMBL" id="KAK1800722.1"/>
    </source>
</evidence>
<evidence type="ECO:0000256" key="7">
    <source>
        <dbReference type="RuleBase" id="RU362114"/>
    </source>
</evidence>
<evidence type="ECO:0000256" key="1">
    <source>
        <dbReference type="ARBA" id="ARBA00004123"/>
    </source>
</evidence>
<dbReference type="Gene3D" id="3.40.220.10">
    <property type="entry name" value="Leucine Aminopeptidase, subunit E, domain 1"/>
    <property type="match status" value="3"/>
</dbReference>
<dbReference type="Pfam" id="PF00644">
    <property type="entry name" value="PARP"/>
    <property type="match status" value="1"/>
</dbReference>
<feature type="compositionally biased region" description="Basic residues" evidence="9">
    <location>
        <begin position="1404"/>
        <end position="1423"/>
    </location>
</feature>
<dbReference type="Pfam" id="PF22005">
    <property type="entry name" value="WWE_1"/>
    <property type="match status" value="1"/>
</dbReference>
<dbReference type="Pfam" id="PF23251">
    <property type="entry name" value="KH_PARP14_4"/>
    <property type="match status" value="1"/>
</dbReference>
<dbReference type="Gene3D" id="3.30.70.330">
    <property type="match status" value="2"/>
</dbReference>
<dbReference type="SMART" id="SM00506">
    <property type="entry name" value="A1pp"/>
    <property type="match status" value="3"/>
</dbReference>
<keyword evidence="14" id="KW-1185">Reference proteome</keyword>
<dbReference type="GO" id="GO:0005634">
    <property type="term" value="C:nucleus"/>
    <property type="evidence" value="ECO:0007669"/>
    <property type="project" value="UniProtKB-SubCell"/>
</dbReference>
<dbReference type="EC" id="2.4.2.-" evidence="7"/>
<dbReference type="Pfam" id="PF23254">
    <property type="entry name" value="KH_PARP14_8"/>
    <property type="match status" value="1"/>
</dbReference>
<dbReference type="Pfam" id="PF23222">
    <property type="entry name" value="RRM_PARP14_1"/>
    <property type="match status" value="1"/>
</dbReference>
<dbReference type="InterPro" id="IPR012677">
    <property type="entry name" value="Nucleotide-bd_a/b_plait_sf"/>
</dbReference>
<dbReference type="InterPro" id="IPR052056">
    <property type="entry name" value="Mono-ARTD/PARP"/>
</dbReference>
<keyword evidence="3 7" id="KW-0808">Transferase</keyword>
<reference evidence="13" key="1">
    <citation type="submission" date="2023-03" db="EMBL/GenBank/DDBJ databases">
        <title>Electrophorus voltai genome.</title>
        <authorList>
            <person name="Bian C."/>
        </authorList>
    </citation>
    <scope>NUCLEOTIDE SEQUENCE</scope>
    <source>
        <strain evidence="13">CB-2022</strain>
        <tissue evidence="13">Muscle</tissue>
    </source>
</reference>
<keyword evidence="2 7" id="KW-0328">Glycosyltransferase</keyword>
<evidence type="ECO:0000259" key="10">
    <source>
        <dbReference type="PROSITE" id="PS50918"/>
    </source>
</evidence>
<dbReference type="InterPro" id="IPR057045">
    <property type="entry name" value="PARP14_KH_3"/>
</dbReference>
<organism evidence="13 14">
    <name type="scientific">Electrophorus voltai</name>
    <dbReference type="NCBI Taxonomy" id="2609070"/>
    <lineage>
        <taxon>Eukaryota</taxon>
        <taxon>Metazoa</taxon>
        <taxon>Chordata</taxon>
        <taxon>Craniata</taxon>
        <taxon>Vertebrata</taxon>
        <taxon>Euteleostomi</taxon>
        <taxon>Actinopterygii</taxon>
        <taxon>Neopterygii</taxon>
        <taxon>Teleostei</taxon>
        <taxon>Ostariophysi</taxon>
        <taxon>Gymnotiformes</taxon>
        <taxon>Gymnotoidei</taxon>
        <taxon>Gymnotidae</taxon>
        <taxon>Electrophorus</taxon>
    </lineage>
</organism>
<evidence type="ECO:0000256" key="8">
    <source>
        <dbReference type="SAM" id="Coils"/>
    </source>
</evidence>
<dbReference type="Pfam" id="PF23252">
    <property type="entry name" value="KH_PARP14_5"/>
    <property type="match status" value="1"/>
</dbReference>
<name>A0AAD8ZKG2_9TELE</name>
<dbReference type="SUPFAM" id="SSF52949">
    <property type="entry name" value="Macro domain-like"/>
    <property type="match status" value="3"/>
</dbReference>
<dbReference type="InterPro" id="IPR057050">
    <property type="entry name" value="RRM_PARP14_2"/>
</dbReference>
<dbReference type="InterPro" id="IPR057049">
    <property type="entry name" value="PARP14_KH_8"/>
</dbReference>
<dbReference type="CDD" id="cd02903">
    <property type="entry name" value="Macro_BAL-like"/>
    <property type="match status" value="1"/>
</dbReference>
<dbReference type="CDD" id="cd02907">
    <property type="entry name" value="Macro_Af1521_BAL-like"/>
    <property type="match status" value="1"/>
</dbReference>
<dbReference type="PANTHER" id="PTHR14453">
    <property type="entry name" value="PARP/ZINC FINGER CCCH TYPE DOMAIN CONTAINING PROTEIN"/>
    <property type="match status" value="1"/>
</dbReference>
<dbReference type="SUPFAM" id="SSF54928">
    <property type="entry name" value="RNA-binding domain, RBD"/>
    <property type="match status" value="1"/>
</dbReference>
<dbReference type="GO" id="GO:0003950">
    <property type="term" value="F:NAD+ poly-ADP-ribosyltransferase activity"/>
    <property type="evidence" value="ECO:0007669"/>
    <property type="project" value="UniProtKB-UniRule"/>
</dbReference>
<feature type="compositionally biased region" description="Basic and acidic residues" evidence="9">
    <location>
        <begin position="1446"/>
        <end position="1472"/>
    </location>
</feature>
<dbReference type="Gene3D" id="3.30.720.50">
    <property type="match status" value="1"/>
</dbReference>
<dbReference type="GO" id="GO:0010629">
    <property type="term" value="P:negative regulation of gene expression"/>
    <property type="evidence" value="ECO:0007669"/>
    <property type="project" value="TreeGrafter"/>
</dbReference>
<feature type="domain" description="WWE" evidence="10">
    <location>
        <begin position="2040"/>
        <end position="2118"/>
    </location>
</feature>
<dbReference type="Pfam" id="PF23085">
    <property type="entry name" value="RRM_PARP14_3"/>
    <property type="match status" value="1"/>
</dbReference>
<dbReference type="GO" id="GO:0003714">
    <property type="term" value="F:transcription corepressor activity"/>
    <property type="evidence" value="ECO:0007669"/>
    <property type="project" value="TreeGrafter"/>
</dbReference>
<dbReference type="PROSITE" id="PS51154">
    <property type="entry name" value="MACRO"/>
    <property type="match status" value="3"/>
</dbReference>
<dbReference type="Gene3D" id="3.90.228.10">
    <property type="match status" value="1"/>
</dbReference>
<dbReference type="GO" id="GO:1990404">
    <property type="term" value="F:NAD+-protein mono-ADP-ribosyltransferase activity"/>
    <property type="evidence" value="ECO:0007669"/>
    <property type="project" value="TreeGrafter"/>
</dbReference>
<dbReference type="SUPFAM" id="SSF117839">
    <property type="entry name" value="WWE domain"/>
    <property type="match status" value="1"/>
</dbReference>
<feature type="coiled-coil region" evidence="8">
    <location>
        <begin position="2014"/>
        <end position="2041"/>
    </location>
</feature>
<dbReference type="Pfam" id="PF01661">
    <property type="entry name" value="Macro"/>
    <property type="match status" value="3"/>
</dbReference>
<evidence type="ECO:0000259" key="12">
    <source>
        <dbReference type="PROSITE" id="PS51154"/>
    </source>
</evidence>
<dbReference type="InterPro" id="IPR057046">
    <property type="entry name" value="PARP14_KH_4"/>
</dbReference>
<dbReference type="FunFam" id="3.90.228.10:FF:000008">
    <property type="entry name" value="Poly [ADP-ribose] polymerase"/>
    <property type="match status" value="1"/>
</dbReference>
<comment type="similarity">
    <text evidence="6">Belongs to the ARTD/PARP family.</text>
</comment>
<dbReference type="Pfam" id="PF23084">
    <property type="entry name" value="KH_PARP14_1"/>
    <property type="match status" value="1"/>
</dbReference>
<dbReference type="GO" id="GO:0005737">
    <property type="term" value="C:cytoplasm"/>
    <property type="evidence" value="ECO:0007669"/>
    <property type="project" value="TreeGrafter"/>
</dbReference>
<evidence type="ECO:0000256" key="2">
    <source>
        <dbReference type="ARBA" id="ARBA00022676"/>
    </source>
</evidence>
<dbReference type="PANTHER" id="PTHR14453:SF106">
    <property type="entry name" value="POLY [ADP-RIBOSE] POLYMERASE"/>
    <property type="match status" value="1"/>
</dbReference>
<sequence length="2318" mass="259226">MSRQLSGQKEFTSAEAAILYQLSMQSRGQGLRNRRRTTKSEIHLLIQTWHNRIETIETIEGPREESSKGLDELERPLSTAAGTAGHGSRVPWNGVMSRRKRPFHRSYALQKILRPKASTAPVPLKVQSRAREHGGAADQRRLKVLKGKVESDWRADESLSGWRGRALTSCHSRTLLPKAGRADLGDFRRPHCKTGSYCAGVETLLLCFALSVLLRSISSSLPPSLPPSLSLSLPLSFLCLCTSLLLISCGIPTAFQEPPDTFSLSRCPRICSMSPYVNVAARNDHDCPERQKHFEVFIANTNRLLMTANVLRFYTVPDRPLRLLQQFRLFWLVVPCFRRASFASRYLFNRDQTDDASKALLSAKGKTSAKNRNESEITAHSTAGRQLQSQAAFSDRLRRNGMAEYPYLLNVEADWPSVPAKTITAKLQIYFQSKKRSHGGDCVVRYSDQSRTAVVHFKAPEHRLNVLAKGDHTVTINDQELILVIREPTDTENRTENTIKSIKAGIQVTHDVVQPGEKAFASVKVQPCFGLEENQSTPGTEALPMGRLEDLPQSAAVVLENIPRNLSREIVVLLVENISGLSEEEFLLELIFESNTAVVTFNGPTVAEKFLMESRANKKFQDYGLKGRALENSKSIKVESLTAQSNNKHLLELYFERWGGDVARVDTMPEENAAIVTFQNPEAVEKVLKKEHHIGNTPVTVYPYFESLGLALYGKHRPTWTLPKPFTEKLHPSIRLFLQQTGQVSSVCDQMASQFCRVNMDSDEVLFSPLPGLLRQKDLTKKHIVSWRQNTEGYFRVLISNYAVFEHAVIPSLWATVEKDIRSVVKDKATLSMDVSTGVLTLAGMQQDVKLLKPILENFLRNASSQIERDKNSTSDSMEMSQAMYLLLMQEGLKTSTAAKYPDLKLVYKKDTSQLMFLGLRMEIVDVKNWILERQLKVEQKALQINPSLLEFLRSVNCEVMSQDLFTSKGISALYNVEKEDIVLIASSDRVLTEAEKRLETVLAFHSLHIEDLSLMNNPELSTLIDQLCDTYNLSRKKTVLIKPSKQQNKLIVSGFKEPVTEVTKTLERFIDSHSRTEEAIRVKSNAVVKFIKEKKLQSWKNIVNVKVDFDLKRPLIQVSGERKDVHLAMQVFQKIADTLHTDKMIIQKAGAKKYFQEQGSMFLMMIKERRFVIVLEESYTMDENEDDYDNSGTEDFGQMSCEIQFPGGAVITVRKANICQFKVDAVVNAANEDLKHIGGVALALLRTAGPCLQEYSDQYVAAHGPLSPGSAVTTEGGRLPCKYVVHTVGPRYSDTDKITAVKRLRWAVRGSLNQAAQKRCSSIAIPVISSGVFGFPLELCTETIAKELRAYVEDQRRQGGLMPLREIHMVDNNSSTVNAMAQAVRKEFADFKPKMTFPQQIGSHRRGNYSRGRRGHRGHRGQVYHGGQGNQESSYRGHHARGHGHRDFGSAVDDPRVYRATESVPLEHEMQSSRQYSNPQSGNLDRSGLLETQCTPEGIKIILRKGNIQDALSDVIVNTISEDLDLSKGAVSKALLQAAGKQLQIEARSHVANSGSSSLNYGDIVCTDGYNLNCERVFHTVCPFWKGGTGSEDEVLKQIILNCLKKAENQKMASISFPAIGTGNLGFPRNLVSSTLLSQIHNFSAKVTPQYLKEVTVIVHPSDSETVQCFIGSFRVGNQGPVPKGAHGIQQSPARSSTEAARSSQSAGFFGAVSTPELGVHSVQVGNLTLEVSTGDITRDKSDAIVNSTNQSFSLKAGVSKAILDGAGLAVELECAQIVNGQRHQPKDMIVTSGGQLPCRNIIHIMGRNSPVHIKDAVYSVLKLCEEKRFSSVSFPALGTGQGGASASAVADAMIDAVVDFVKRKKGEYLRSVKFTIFQTSMLPEFHKSMLRREQENVGEENTMMGWIKDKFDSVANFFMGDSAERPVDDFVMVGEEFEPAVFQLCGESLKDVTEARDLITSLIVKEQTSSTIQDSLISCFTREDADALSALQRELSVSIRLVKSGLEPVISVEGLTRDVVKAEGQIRDMIRKVEKAKTRGREAFLLSTIVEWQYLNSKNKPVPFDHPTNYDLEEAFKRRLPCIKVKINNEEYEADLVKKIAFGRNRVIELKRTDYRDKPSVSLPQSWDDMKGDYFLQVQIQEGKQEYTDVENEFRKTGLASKILEIQRIQNSTLWRNYTIQKAHLDTKNKHTNNERRLFHGTGPDNIDKISRNGFNRSYAGMHGAMYGNGVYFAVDPAYSAQGYSKADTQGHKRMFLARVLVGEYTKGKSTFLAPPAKSNSSIDLYDSVTDNQQNPSMFVIFHDVQAYPEYLIIFQ</sequence>
<dbReference type="InterPro" id="IPR054596">
    <property type="entry name" value="PARP14_WWE"/>
</dbReference>
<dbReference type="Pfam" id="PF23245">
    <property type="entry name" value="RRM_PARP14_2"/>
    <property type="match status" value="1"/>
</dbReference>
<keyword evidence="8" id="KW-0175">Coiled coil</keyword>
<evidence type="ECO:0000256" key="3">
    <source>
        <dbReference type="ARBA" id="ARBA00022679"/>
    </source>
</evidence>
<dbReference type="Proteomes" id="UP001239994">
    <property type="component" value="Unassembled WGS sequence"/>
</dbReference>
<feature type="domain" description="Macro" evidence="12">
    <location>
        <begin position="1489"/>
        <end position="1657"/>
    </location>
</feature>
<feature type="region of interest" description="Disordered" evidence="9">
    <location>
        <begin position="1399"/>
        <end position="1489"/>
    </location>
</feature>
<dbReference type="GO" id="GO:0003676">
    <property type="term" value="F:nucleic acid binding"/>
    <property type="evidence" value="ECO:0007669"/>
    <property type="project" value="InterPro"/>
</dbReference>
<evidence type="ECO:0000313" key="14">
    <source>
        <dbReference type="Proteomes" id="UP001239994"/>
    </source>
</evidence>
<dbReference type="InterPro" id="IPR004170">
    <property type="entry name" value="WWE_dom"/>
</dbReference>
<dbReference type="PROSITE" id="PS51059">
    <property type="entry name" value="PARP_CATALYTIC"/>
    <property type="match status" value="1"/>
</dbReference>
<dbReference type="EMBL" id="JAROKS010000010">
    <property type="protein sequence ID" value="KAK1800722.1"/>
    <property type="molecule type" value="Genomic_DNA"/>
</dbReference>
<dbReference type="GO" id="GO:0070212">
    <property type="term" value="P:protein poly-ADP-ribosylation"/>
    <property type="evidence" value="ECO:0007669"/>
    <property type="project" value="TreeGrafter"/>
</dbReference>
<feature type="domain" description="Macro" evidence="12">
    <location>
        <begin position="1718"/>
        <end position="1895"/>
    </location>
</feature>
<dbReference type="InterPro" id="IPR057048">
    <property type="entry name" value="PARP14_KH_6"/>
</dbReference>